<dbReference type="eggNOG" id="COG5489">
    <property type="taxonomic scope" value="Bacteria"/>
</dbReference>
<protein>
    <recommendedName>
        <fullName evidence="2">DUF736 domain-containing protein</fullName>
    </recommendedName>
</protein>
<proteinExistence type="predicted"/>
<evidence type="ECO:0008006" key="2">
    <source>
        <dbReference type="Google" id="ProtNLM"/>
    </source>
</evidence>
<name>Q210U2_RHOPB</name>
<dbReference type="AlphaFoldDB" id="Q210U2"/>
<evidence type="ECO:0000313" key="1">
    <source>
        <dbReference type="EMBL" id="ABD89094.1"/>
    </source>
</evidence>
<dbReference type="KEGG" id="rpc:RPC_3555"/>
<organism evidence="1">
    <name type="scientific">Rhodopseudomonas palustris (strain BisB18)</name>
    <dbReference type="NCBI Taxonomy" id="316056"/>
    <lineage>
        <taxon>Bacteria</taxon>
        <taxon>Pseudomonadati</taxon>
        <taxon>Pseudomonadota</taxon>
        <taxon>Alphaproteobacteria</taxon>
        <taxon>Hyphomicrobiales</taxon>
        <taxon>Nitrobacteraceae</taxon>
        <taxon>Rhodopseudomonas</taxon>
    </lineage>
</organism>
<reference evidence="1" key="1">
    <citation type="submission" date="2006-03" db="EMBL/GenBank/DDBJ databases">
        <title>Complete sequence of Rhodopseudomonas palustris BisB18.</title>
        <authorList>
            <consortium name="US DOE Joint Genome Institute"/>
            <person name="Copeland A."/>
            <person name="Lucas S."/>
            <person name="Lapidus A."/>
            <person name="Barry K."/>
            <person name="Detter J.C."/>
            <person name="Glavina del Rio T."/>
            <person name="Hammon N."/>
            <person name="Israni S."/>
            <person name="Dalin E."/>
            <person name="Tice H."/>
            <person name="Pitluck S."/>
            <person name="Chain P."/>
            <person name="Malfatti S."/>
            <person name="Shin M."/>
            <person name="Vergez L."/>
            <person name="Schmutz J."/>
            <person name="Larimer F."/>
            <person name="Land M."/>
            <person name="Hauser L."/>
            <person name="Pelletier D.A."/>
            <person name="Kyrpides N."/>
            <person name="Anderson I."/>
            <person name="Oda Y."/>
            <person name="Harwood C.S."/>
            <person name="Richardson P."/>
        </authorList>
    </citation>
    <scope>NUCLEOTIDE SEQUENCE [LARGE SCALE GENOMIC DNA]</scope>
    <source>
        <strain evidence="1">BisB18</strain>
    </source>
</reference>
<accession>Q210U2</accession>
<dbReference type="HOGENOM" id="CLU_109334_1_0_5"/>
<gene>
    <name evidence="1" type="ordered locus">RPC_3555</name>
</gene>
<dbReference type="InterPro" id="IPR007948">
    <property type="entry name" value="DUF736"/>
</dbReference>
<sequence length="133" mass="14576">MARADTLTELQPHMKGHPMAQIGTFKRTKTGFSGRIRTLAFDADLVLVPIDKSDAENAPDYRIHLANDAGAEVGPEVGAGCKRTGEKAGDYISLQLDDPSFAQPIRANLFQADDNGAEFNLLWNRPPRRREAA</sequence>
<dbReference type="STRING" id="316056.RPC_3555"/>
<dbReference type="EMBL" id="CP000301">
    <property type="protein sequence ID" value="ABD89094.1"/>
    <property type="molecule type" value="Genomic_DNA"/>
</dbReference>
<dbReference type="Pfam" id="PF05284">
    <property type="entry name" value="DUF736"/>
    <property type="match status" value="1"/>
</dbReference>